<keyword evidence="1" id="KW-1133">Transmembrane helix</keyword>
<sequence length="63" mass="7296">MKALLIRTINQKRCIVITLAVQQFEFLIFIFFQEFSSGVFGLLNVTLSKMLWCDTLLNNCSAY</sequence>
<dbReference type="EMBL" id="QUSF01000005">
    <property type="protein sequence ID" value="RLW09252.1"/>
    <property type="molecule type" value="Genomic_DNA"/>
</dbReference>
<gene>
    <name evidence="2" type="ORF">DV515_00002796</name>
</gene>
<evidence type="ECO:0000313" key="3">
    <source>
        <dbReference type="Proteomes" id="UP000276834"/>
    </source>
</evidence>
<protein>
    <submittedName>
        <fullName evidence="2">Uncharacterized protein</fullName>
    </submittedName>
</protein>
<accession>A0A3L8SVC3</accession>
<reference evidence="2 3" key="1">
    <citation type="journal article" date="2018" name="Proc. R. Soc. B">
        <title>A non-coding region near Follistatin controls head colour polymorphism in the Gouldian finch.</title>
        <authorList>
            <person name="Toomey M.B."/>
            <person name="Marques C.I."/>
            <person name="Andrade P."/>
            <person name="Araujo P.M."/>
            <person name="Sabatino S."/>
            <person name="Gazda M.A."/>
            <person name="Afonso S."/>
            <person name="Lopes R.J."/>
            <person name="Corbo J.C."/>
            <person name="Carneiro M."/>
        </authorList>
    </citation>
    <scope>NUCLEOTIDE SEQUENCE [LARGE SCALE GENOMIC DNA]</scope>
    <source>
        <strain evidence="2">Red01</strain>
        <tissue evidence="2">Muscle</tissue>
    </source>
</reference>
<feature type="transmembrane region" description="Helical" evidence="1">
    <location>
        <begin position="12"/>
        <end position="32"/>
    </location>
</feature>
<dbReference type="Proteomes" id="UP000276834">
    <property type="component" value="Unassembled WGS sequence"/>
</dbReference>
<keyword evidence="3" id="KW-1185">Reference proteome</keyword>
<proteinExistence type="predicted"/>
<name>A0A3L8SVC3_CHLGU</name>
<keyword evidence="1" id="KW-0472">Membrane</keyword>
<keyword evidence="1" id="KW-0812">Transmembrane</keyword>
<dbReference type="AlphaFoldDB" id="A0A3L8SVC3"/>
<evidence type="ECO:0000256" key="1">
    <source>
        <dbReference type="SAM" id="Phobius"/>
    </source>
</evidence>
<comment type="caution">
    <text evidence="2">The sequence shown here is derived from an EMBL/GenBank/DDBJ whole genome shotgun (WGS) entry which is preliminary data.</text>
</comment>
<evidence type="ECO:0000313" key="2">
    <source>
        <dbReference type="EMBL" id="RLW09252.1"/>
    </source>
</evidence>
<organism evidence="2 3">
    <name type="scientific">Chloebia gouldiae</name>
    <name type="common">Gouldian finch</name>
    <name type="synonym">Erythrura gouldiae</name>
    <dbReference type="NCBI Taxonomy" id="44316"/>
    <lineage>
        <taxon>Eukaryota</taxon>
        <taxon>Metazoa</taxon>
        <taxon>Chordata</taxon>
        <taxon>Craniata</taxon>
        <taxon>Vertebrata</taxon>
        <taxon>Euteleostomi</taxon>
        <taxon>Archelosauria</taxon>
        <taxon>Archosauria</taxon>
        <taxon>Dinosauria</taxon>
        <taxon>Saurischia</taxon>
        <taxon>Theropoda</taxon>
        <taxon>Coelurosauria</taxon>
        <taxon>Aves</taxon>
        <taxon>Neognathae</taxon>
        <taxon>Neoaves</taxon>
        <taxon>Telluraves</taxon>
        <taxon>Australaves</taxon>
        <taxon>Passeriformes</taxon>
        <taxon>Passeroidea</taxon>
        <taxon>Passeridae</taxon>
        <taxon>Chloebia</taxon>
    </lineage>
</organism>